<dbReference type="PANTHER" id="PTHR46018">
    <property type="entry name" value="ZINC PHOSPHODIESTERASE ELAC PROTEIN 1"/>
    <property type="match status" value="1"/>
</dbReference>
<evidence type="ECO:0000313" key="9">
    <source>
        <dbReference type="EMBL" id="GFH44842.1"/>
    </source>
</evidence>
<comment type="subunit">
    <text evidence="2">Homodimer.</text>
</comment>
<dbReference type="GO" id="GO:0005634">
    <property type="term" value="C:nucleus"/>
    <property type="evidence" value="ECO:0007669"/>
    <property type="project" value="TreeGrafter"/>
</dbReference>
<keyword evidence="7" id="KW-0378">Hydrolase</keyword>
<dbReference type="Proteomes" id="UP001054902">
    <property type="component" value="Unassembled WGS sequence"/>
</dbReference>
<name>A0AAD3CEW1_9STRA</name>
<gene>
    <name evidence="9" type="ORF">CTEN210_01316</name>
</gene>
<evidence type="ECO:0000256" key="3">
    <source>
        <dbReference type="ARBA" id="ARBA00022694"/>
    </source>
</evidence>
<evidence type="ECO:0000313" key="10">
    <source>
        <dbReference type="Proteomes" id="UP001054902"/>
    </source>
</evidence>
<keyword evidence="10" id="KW-1185">Reference proteome</keyword>
<evidence type="ECO:0000256" key="7">
    <source>
        <dbReference type="ARBA" id="ARBA00022801"/>
    </source>
</evidence>
<reference evidence="9 10" key="1">
    <citation type="journal article" date="2021" name="Sci. Rep.">
        <title>The genome of the diatom Chaetoceros tenuissimus carries an ancient integrated fragment of an extant virus.</title>
        <authorList>
            <person name="Hongo Y."/>
            <person name="Kimura K."/>
            <person name="Takaki Y."/>
            <person name="Yoshida Y."/>
            <person name="Baba S."/>
            <person name="Kobayashi G."/>
            <person name="Nagasaki K."/>
            <person name="Hano T."/>
            <person name="Tomaru Y."/>
        </authorList>
    </citation>
    <scope>NUCLEOTIDE SEQUENCE [LARGE SCALE GENOMIC DNA]</scope>
    <source>
        <strain evidence="9 10">NIES-3715</strain>
    </source>
</reference>
<keyword evidence="3" id="KW-0819">tRNA processing</keyword>
<comment type="caution">
    <text evidence="9">The sequence shown here is derived from an EMBL/GenBank/DDBJ whole genome shotgun (WGS) entry which is preliminary data.</text>
</comment>
<evidence type="ECO:0000256" key="8">
    <source>
        <dbReference type="ARBA" id="ARBA00022833"/>
    </source>
</evidence>
<organism evidence="9 10">
    <name type="scientific">Chaetoceros tenuissimus</name>
    <dbReference type="NCBI Taxonomy" id="426638"/>
    <lineage>
        <taxon>Eukaryota</taxon>
        <taxon>Sar</taxon>
        <taxon>Stramenopiles</taxon>
        <taxon>Ochrophyta</taxon>
        <taxon>Bacillariophyta</taxon>
        <taxon>Coscinodiscophyceae</taxon>
        <taxon>Chaetocerotophycidae</taxon>
        <taxon>Chaetocerotales</taxon>
        <taxon>Chaetocerotaceae</taxon>
        <taxon>Chaetoceros</taxon>
    </lineage>
</organism>
<dbReference type="EMBL" id="BLLK01000020">
    <property type="protein sequence ID" value="GFH44842.1"/>
    <property type="molecule type" value="Genomic_DNA"/>
</dbReference>
<sequence>MRKIPSFEKARCPTAKLLKRGKAQQLQSLFRCQLYNVDLNRRNIDYNSISRQHIFCNTRTFTSSPTHNRSSLDLSKIEYGTKTVIKASPYAIDPSHPLSPYVWFNLQNPYYKNYDGESPSQSNMNSNPFDLTFLGTGAGGRANIKRGASSSIFRLPSGHSFLFDAGEGTQRQLALLKHGGAVKDLCKIFITHLHADHVAGLLGIVLQKEMSTKNYIENGVPVQTKTGRERLDIYGPVGLYNYLLMNLGLTYSGIKHLDIYIHELDDSREVEQMNGKQRRPWKNILCIKSFRELKQLAKKNNVVLNRIECQNDGTWILQQAEETKENDVQSRNSDKRLSIKAAEVKHKSGVQTFGYVLEERKPPAKIDVEKAKALGVQPSIKYRSLKNGFSVMNDDETREVHPHEVIVEDGKKARKIAILGDTWSVPKPMQNICQNADLLVHEATLEKGFDSASRKRGHSTAKMAGQIANRVNAKVLIMNHISGRHDGQECVDELIECANEGCQDKSHVLVAYDFLNIHLPEKEGLLNKE</sequence>
<dbReference type="InterPro" id="IPR036866">
    <property type="entry name" value="RibonucZ/Hydroxyglut_hydro"/>
</dbReference>
<proteinExistence type="inferred from homology"/>
<evidence type="ECO:0000256" key="5">
    <source>
        <dbReference type="ARBA" id="ARBA00022723"/>
    </source>
</evidence>
<dbReference type="GO" id="GO:0042781">
    <property type="term" value="F:3'-tRNA processing endoribonuclease activity"/>
    <property type="evidence" value="ECO:0007669"/>
    <property type="project" value="TreeGrafter"/>
</dbReference>
<dbReference type="InterPro" id="IPR013471">
    <property type="entry name" value="RNase_Z/BN"/>
</dbReference>
<dbReference type="Gene3D" id="3.60.15.10">
    <property type="entry name" value="Ribonuclease Z/Hydroxyacylglutathione hydrolase-like"/>
    <property type="match status" value="1"/>
</dbReference>
<dbReference type="SUPFAM" id="SSF56281">
    <property type="entry name" value="Metallo-hydrolase/oxidoreductase"/>
    <property type="match status" value="1"/>
</dbReference>
<evidence type="ECO:0000256" key="2">
    <source>
        <dbReference type="ARBA" id="ARBA00011738"/>
    </source>
</evidence>
<evidence type="ECO:0000256" key="1">
    <source>
        <dbReference type="ARBA" id="ARBA00001947"/>
    </source>
</evidence>
<accession>A0AAD3CEW1</accession>
<keyword evidence="5" id="KW-0479">Metal-binding</keyword>
<keyword evidence="6" id="KW-0255">Endonuclease</keyword>
<dbReference type="Pfam" id="PF23023">
    <property type="entry name" value="Anti-Pycsar_Apyc1"/>
    <property type="match status" value="1"/>
</dbReference>
<evidence type="ECO:0000256" key="4">
    <source>
        <dbReference type="ARBA" id="ARBA00022722"/>
    </source>
</evidence>
<dbReference type="HAMAP" id="MF_01818">
    <property type="entry name" value="RNase_Z_BN"/>
    <property type="match status" value="1"/>
</dbReference>
<keyword evidence="8" id="KW-0862">Zinc</keyword>
<protein>
    <submittedName>
        <fullName evidence="9">Uncharacterized protein</fullName>
    </submittedName>
</protein>
<dbReference type="PANTHER" id="PTHR46018:SF2">
    <property type="entry name" value="ZINC PHOSPHODIESTERASE ELAC PROTEIN 1"/>
    <property type="match status" value="1"/>
</dbReference>
<dbReference type="AlphaFoldDB" id="A0AAD3CEW1"/>
<evidence type="ECO:0000256" key="6">
    <source>
        <dbReference type="ARBA" id="ARBA00022759"/>
    </source>
</evidence>
<comment type="cofactor">
    <cofactor evidence="1">
        <name>Zn(2+)</name>
        <dbReference type="ChEBI" id="CHEBI:29105"/>
    </cofactor>
</comment>
<dbReference type="GO" id="GO:0046872">
    <property type="term" value="F:metal ion binding"/>
    <property type="evidence" value="ECO:0007669"/>
    <property type="project" value="UniProtKB-KW"/>
</dbReference>
<keyword evidence="4" id="KW-0540">Nuclease</keyword>